<dbReference type="InterPro" id="IPR017850">
    <property type="entry name" value="Alkaline_phosphatase_core_sf"/>
</dbReference>
<comment type="similarity">
    <text evidence="1">Belongs to the sulfatase family.</text>
</comment>
<gene>
    <name evidence="4" type="ORF">AAAT34_08140</name>
</gene>
<dbReference type="Pfam" id="PF00884">
    <property type="entry name" value="Sulfatase"/>
    <property type="match status" value="1"/>
</dbReference>
<dbReference type="PANTHER" id="PTHR43751">
    <property type="entry name" value="SULFATASE"/>
    <property type="match status" value="1"/>
</dbReference>
<dbReference type="Gene3D" id="3.40.720.10">
    <property type="entry name" value="Alkaline Phosphatase, subunit A"/>
    <property type="match status" value="1"/>
</dbReference>
<evidence type="ECO:0000256" key="1">
    <source>
        <dbReference type="ARBA" id="ARBA00008779"/>
    </source>
</evidence>
<dbReference type="Proteomes" id="UP001487296">
    <property type="component" value="Unassembled WGS sequence"/>
</dbReference>
<organism evidence="4 5">
    <name type="scientific">Hallella faecis</name>
    <dbReference type="NCBI Taxonomy" id="2841596"/>
    <lineage>
        <taxon>Bacteria</taxon>
        <taxon>Pseudomonadati</taxon>
        <taxon>Bacteroidota</taxon>
        <taxon>Bacteroidia</taxon>
        <taxon>Bacteroidales</taxon>
        <taxon>Prevotellaceae</taxon>
        <taxon>Hallella</taxon>
    </lineage>
</organism>
<dbReference type="InterPro" id="IPR052701">
    <property type="entry name" value="GAG_Ulvan_Degrading_Sulfatases"/>
</dbReference>
<evidence type="ECO:0000256" key="2">
    <source>
        <dbReference type="ARBA" id="ARBA00022801"/>
    </source>
</evidence>
<name>A0ABV1FRH3_9BACT</name>
<protein>
    <submittedName>
        <fullName evidence="4">Sulfatase-like hydrolase/transferase</fullName>
    </submittedName>
</protein>
<proteinExistence type="inferred from homology"/>
<comment type="caution">
    <text evidence="4">The sequence shown here is derived from an EMBL/GenBank/DDBJ whole genome shotgun (WGS) entry which is preliminary data.</text>
</comment>
<dbReference type="PANTHER" id="PTHR43751:SF3">
    <property type="entry name" value="SULFATASE N-TERMINAL DOMAIN-CONTAINING PROTEIN"/>
    <property type="match status" value="1"/>
</dbReference>
<dbReference type="Gene3D" id="3.30.1120.10">
    <property type="match status" value="1"/>
</dbReference>
<dbReference type="InterPro" id="IPR000917">
    <property type="entry name" value="Sulfatase_N"/>
</dbReference>
<dbReference type="SUPFAM" id="SSF53649">
    <property type="entry name" value="Alkaline phosphatase-like"/>
    <property type="match status" value="1"/>
</dbReference>
<evidence type="ECO:0000259" key="3">
    <source>
        <dbReference type="Pfam" id="PF00884"/>
    </source>
</evidence>
<keyword evidence="2" id="KW-0378">Hydrolase</keyword>
<dbReference type="RefSeq" id="WP_252344937.1">
    <property type="nucleotide sequence ID" value="NZ_JAHKBE010000028.1"/>
</dbReference>
<evidence type="ECO:0000313" key="5">
    <source>
        <dbReference type="Proteomes" id="UP001487296"/>
    </source>
</evidence>
<dbReference type="InterPro" id="IPR024607">
    <property type="entry name" value="Sulfatase_CS"/>
</dbReference>
<sequence>MMAMLGLVPTMAVAQQKPNIIYIMCDDMGYGDLGCYGQQLISTPNLDKMATEGMHFTDAYAGSPVSAPSRASFMTGQHAGHGYVRGNREYWNKVGIDQTMFNGRGDYPVVGQEPYLMTHDIIPELFKKAGYNTGMFGKWAGGYWNSKYPNTYAVDSLGNTDTSKYTTTSSMSLPNKRGVDCFYGPICQFQAHTYYPNFLNRYDPEGKGDTCVVAETMEQNIQHATVFSGDTDFENRAEYSADKIHQYAMKWIDRMADKKEPFLGIFTYTLPHAELWQPNDSILQKYNQAFHCDEKSHGWETGNWYYQNNNSHAQFAAMITRLDAYVGEIREKLKERGLDDNTLVIFTSDNGPHEEGGADPTWFNRDGLLKGLKRSTHEGGIRIPYIACGPGVPKGVVNNHQLAFYDVMPTLLDYIGEHDAAKAHSLEASTEADPYDGISFYNTLTGNDSKQKKHDFLYWEFHETNMMGLRMGDWKMVVDKGTCRLYDLATDIHEDTDVASKNPEIVAKMKQIIKEQHVDSPLFKVTLPR</sequence>
<keyword evidence="5" id="KW-1185">Reference proteome</keyword>
<reference evidence="4 5" key="1">
    <citation type="submission" date="2024-04" db="EMBL/GenBank/DDBJ databases">
        <title>Human intestinal bacterial collection.</title>
        <authorList>
            <person name="Pauvert C."/>
            <person name="Hitch T.C.A."/>
            <person name="Clavel T."/>
        </authorList>
    </citation>
    <scope>NUCLEOTIDE SEQUENCE [LARGE SCALE GENOMIC DNA]</scope>
    <source>
        <strain evidence="4 5">CLA-AA-H145</strain>
    </source>
</reference>
<accession>A0ABV1FRH3</accession>
<dbReference type="PROSITE" id="PS00523">
    <property type="entry name" value="SULFATASE_1"/>
    <property type="match status" value="1"/>
</dbReference>
<feature type="domain" description="Sulfatase N-terminal" evidence="3">
    <location>
        <begin position="18"/>
        <end position="416"/>
    </location>
</feature>
<evidence type="ECO:0000313" key="4">
    <source>
        <dbReference type="EMBL" id="MEQ2487026.1"/>
    </source>
</evidence>
<dbReference type="EMBL" id="JBBNFP010000029">
    <property type="protein sequence ID" value="MEQ2487026.1"/>
    <property type="molecule type" value="Genomic_DNA"/>
</dbReference>